<comment type="caution">
    <text evidence="3">The sequence shown here is derived from an EMBL/GenBank/DDBJ whole genome shotgun (WGS) entry which is preliminary data.</text>
</comment>
<proteinExistence type="predicted"/>
<evidence type="ECO:0008006" key="4">
    <source>
        <dbReference type="Google" id="ProtNLM"/>
    </source>
</evidence>
<reference evidence="3" key="1">
    <citation type="submission" date="2021-01" db="EMBL/GenBank/DDBJ databases">
        <title>Whole genome shotgun sequence of Actinoplanes capillaceus NBRC 16408.</title>
        <authorList>
            <person name="Komaki H."/>
            <person name="Tamura T."/>
        </authorList>
    </citation>
    <scope>NUCLEOTIDE SEQUENCE [LARGE SCALE GENOMIC DNA]</scope>
    <source>
        <strain evidence="3">NBRC 16408</strain>
    </source>
</reference>
<name>A0ABQ3WTA6_9ACTN</name>
<evidence type="ECO:0000259" key="2">
    <source>
        <dbReference type="Pfam" id="PF11795"/>
    </source>
</evidence>
<evidence type="ECO:0000259" key="1">
    <source>
        <dbReference type="Pfam" id="PF09983"/>
    </source>
</evidence>
<dbReference type="InterPro" id="IPR014544">
    <property type="entry name" value="UCP028408"/>
</dbReference>
<gene>
    <name evidence="3" type="ORF">Aca07nite_67850</name>
</gene>
<dbReference type="EMBL" id="BOMF01000128">
    <property type="protein sequence ID" value="GID49510.1"/>
    <property type="molecule type" value="Genomic_DNA"/>
</dbReference>
<dbReference type="RefSeq" id="WP_204299610.1">
    <property type="nucleotide sequence ID" value="NZ_BAAAGQ010000020.1"/>
</dbReference>
<protein>
    <recommendedName>
        <fullName evidence="4">Wadjet protein JetD C-terminal domain-containing protein</fullName>
    </recommendedName>
</protein>
<dbReference type="InterPro" id="IPR024537">
    <property type="entry name" value="DUF3322"/>
</dbReference>
<dbReference type="PIRSF" id="PIRSF028408">
    <property type="entry name" value="UCP028408"/>
    <property type="match status" value="1"/>
</dbReference>
<dbReference type="InterPro" id="IPR024534">
    <property type="entry name" value="JetD_C"/>
</dbReference>
<feature type="domain" description="Wadjet protein JetD C-terminal" evidence="1">
    <location>
        <begin position="216"/>
        <end position="386"/>
    </location>
</feature>
<dbReference type="Pfam" id="PF11795">
    <property type="entry name" value="DUF3322"/>
    <property type="match status" value="1"/>
</dbReference>
<organism evidence="3">
    <name type="scientific">Actinoplanes campanulatus</name>
    <dbReference type="NCBI Taxonomy" id="113559"/>
    <lineage>
        <taxon>Bacteria</taxon>
        <taxon>Bacillati</taxon>
        <taxon>Actinomycetota</taxon>
        <taxon>Actinomycetes</taxon>
        <taxon>Micromonosporales</taxon>
        <taxon>Micromonosporaceae</taxon>
        <taxon>Actinoplanes</taxon>
    </lineage>
</organism>
<evidence type="ECO:0000313" key="3">
    <source>
        <dbReference type="EMBL" id="GID49510.1"/>
    </source>
</evidence>
<feature type="domain" description="DUF3322" evidence="2">
    <location>
        <begin position="10"/>
        <end position="192"/>
    </location>
</feature>
<dbReference type="Pfam" id="PF09983">
    <property type="entry name" value="JetD_C"/>
    <property type="match status" value="1"/>
</dbReference>
<sequence>MTSTKAWPAPADLVSQLRRRWDRGDFLTDLATDTPWTPVGLPIRTPTAADITNRFAEVQQWVTAWRAAENGNLRLEFKPVGGRITGTNRLPCRAWIDTPQQLWNLLGVTGKVRRFTDLLTHTRSTAPLLADMIAAQPHKVLVHEADWIQLLRTALWIEANATPQTYLRQIDVPGVDTKYIEQRRTILADILDRLLPDQRIDRTQPPANFAARYRMRTKPAYIRLRLLDPAAGTPFTEMTVRAEELALHPPQAPTILVVENETTFLALPPVPGTTAILGGGYAVPILQQLPWLAQRRLYYWGDLDTHGFAILHRLRRSFPHTTSLLMDRATLLNHRDHWVREPNPTEALPTLDDDEAALYHDLVHHRIGDAVRLEQEFIRYSTVNAALNDFAP</sequence>
<accession>A0ABQ3WTA6</accession>